<organism evidence="1 2">
    <name type="scientific">Physocladia obscura</name>
    <dbReference type="NCBI Taxonomy" id="109957"/>
    <lineage>
        <taxon>Eukaryota</taxon>
        <taxon>Fungi</taxon>
        <taxon>Fungi incertae sedis</taxon>
        <taxon>Chytridiomycota</taxon>
        <taxon>Chytridiomycota incertae sedis</taxon>
        <taxon>Chytridiomycetes</taxon>
        <taxon>Chytridiales</taxon>
        <taxon>Chytriomycetaceae</taxon>
        <taxon>Physocladia</taxon>
    </lineage>
</organism>
<sequence>LELYSKLTSWQKSNISTNAKNLRTASTYSQVIYAATLQIQLHRKIKSKITLIDLYCWVLEIRREKFSWKAGLLLFGIESS</sequence>
<dbReference type="AlphaFoldDB" id="A0AAD5SMW0"/>
<feature type="non-terminal residue" evidence="1">
    <location>
        <position position="1"/>
    </location>
</feature>
<comment type="caution">
    <text evidence="1">The sequence shown here is derived from an EMBL/GenBank/DDBJ whole genome shotgun (WGS) entry which is preliminary data.</text>
</comment>
<name>A0AAD5SMW0_9FUNG</name>
<proteinExistence type="predicted"/>
<dbReference type="Proteomes" id="UP001211907">
    <property type="component" value="Unassembled WGS sequence"/>
</dbReference>
<protein>
    <submittedName>
        <fullName evidence="1">Uncharacterized protein</fullName>
    </submittedName>
</protein>
<dbReference type="EMBL" id="JADGJH010004102">
    <property type="protein sequence ID" value="KAJ3087236.1"/>
    <property type="molecule type" value="Genomic_DNA"/>
</dbReference>
<reference evidence="1" key="1">
    <citation type="submission" date="2020-05" db="EMBL/GenBank/DDBJ databases">
        <title>Phylogenomic resolution of chytrid fungi.</title>
        <authorList>
            <person name="Stajich J.E."/>
            <person name="Amses K."/>
            <person name="Simmons R."/>
            <person name="Seto K."/>
            <person name="Myers J."/>
            <person name="Bonds A."/>
            <person name="Quandt C.A."/>
            <person name="Barry K."/>
            <person name="Liu P."/>
            <person name="Grigoriev I."/>
            <person name="Longcore J.E."/>
            <person name="James T.Y."/>
        </authorList>
    </citation>
    <scope>NUCLEOTIDE SEQUENCE</scope>
    <source>
        <strain evidence="1">JEL0513</strain>
    </source>
</reference>
<accession>A0AAD5SMW0</accession>
<keyword evidence="2" id="KW-1185">Reference proteome</keyword>
<feature type="non-terminal residue" evidence="1">
    <location>
        <position position="80"/>
    </location>
</feature>
<evidence type="ECO:0000313" key="2">
    <source>
        <dbReference type="Proteomes" id="UP001211907"/>
    </source>
</evidence>
<gene>
    <name evidence="1" type="ORF">HK100_008448</name>
</gene>
<evidence type="ECO:0000313" key="1">
    <source>
        <dbReference type="EMBL" id="KAJ3087236.1"/>
    </source>
</evidence>